<sequence length="51" mass="5804">ANWRPSIPFVTSTPPSMLDRRLAALCDHRRKRRMYCIAEQSCRSCAPLPSG</sequence>
<name>A0A6J4J211_9CHLR</name>
<dbReference type="AlphaFoldDB" id="A0A6J4J211"/>
<feature type="non-terminal residue" evidence="1">
    <location>
        <position position="51"/>
    </location>
</feature>
<proteinExistence type="predicted"/>
<dbReference type="EMBL" id="CADCTR010000817">
    <property type="protein sequence ID" value="CAA9265738.1"/>
    <property type="molecule type" value="Genomic_DNA"/>
</dbReference>
<gene>
    <name evidence="1" type="ORF">AVDCRST_MAG93-2399</name>
</gene>
<organism evidence="1">
    <name type="scientific">uncultured Chloroflexia bacterium</name>
    <dbReference type="NCBI Taxonomy" id="1672391"/>
    <lineage>
        <taxon>Bacteria</taxon>
        <taxon>Bacillati</taxon>
        <taxon>Chloroflexota</taxon>
        <taxon>Chloroflexia</taxon>
        <taxon>environmental samples</taxon>
    </lineage>
</organism>
<accession>A0A6J4J211</accession>
<reference evidence="1" key="1">
    <citation type="submission" date="2020-02" db="EMBL/GenBank/DDBJ databases">
        <authorList>
            <person name="Meier V. D."/>
        </authorList>
    </citation>
    <scope>NUCLEOTIDE SEQUENCE</scope>
    <source>
        <strain evidence="1">AVDCRST_MAG93</strain>
    </source>
</reference>
<protein>
    <submittedName>
        <fullName evidence="1">Uncharacterized protein</fullName>
    </submittedName>
</protein>
<feature type="non-terminal residue" evidence="1">
    <location>
        <position position="1"/>
    </location>
</feature>
<evidence type="ECO:0000313" key="1">
    <source>
        <dbReference type="EMBL" id="CAA9265738.1"/>
    </source>
</evidence>